<dbReference type="InterPro" id="IPR010107">
    <property type="entry name" value="Glutamate_decarboxylase"/>
</dbReference>
<dbReference type="PANTHER" id="PTHR43321">
    <property type="entry name" value="GLUTAMATE DECARBOXYLASE"/>
    <property type="match status" value="1"/>
</dbReference>
<proteinExistence type="inferred from homology"/>
<feature type="compositionally biased region" description="Basic and acidic residues" evidence="2">
    <location>
        <begin position="27"/>
        <end position="37"/>
    </location>
</feature>
<dbReference type="Proteomes" id="UP001501532">
    <property type="component" value="Unassembled WGS sequence"/>
</dbReference>
<feature type="region of interest" description="Disordered" evidence="2">
    <location>
        <begin position="1"/>
        <end position="37"/>
    </location>
</feature>
<accession>A0ABP6LV27</accession>
<keyword evidence="4" id="KW-1185">Reference proteome</keyword>
<name>A0ABP6LV27_9ACTN</name>
<dbReference type="InterPro" id="IPR015424">
    <property type="entry name" value="PyrdxlP-dep_Trfase"/>
</dbReference>
<evidence type="ECO:0000313" key="4">
    <source>
        <dbReference type="Proteomes" id="UP001501532"/>
    </source>
</evidence>
<dbReference type="PANTHER" id="PTHR43321:SF3">
    <property type="entry name" value="GLUTAMATE DECARBOXYLASE"/>
    <property type="match status" value="1"/>
</dbReference>
<evidence type="ECO:0000256" key="1">
    <source>
        <dbReference type="ARBA" id="ARBA00009533"/>
    </source>
</evidence>
<dbReference type="EMBL" id="BAAAUF010000044">
    <property type="protein sequence ID" value="GAA3056104.1"/>
    <property type="molecule type" value="Genomic_DNA"/>
</dbReference>
<sequence length="163" mass="18327">MRLSPTPPHPERLETRTGLHTPHPRRRDFGSDGRPLRDTDPVLDFRLPQLASTNHKYGLVIPRVGWTLRRNEEAPPDNPLPTPGALARTYQRSNFSRRGAQIAAQCQNFLHVGFDRHRRVQQTRRDVAARPAGGISQLSPFELITIAARRRCSPSAWAGASTT</sequence>
<reference evidence="4" key="1">
    <citation type="journal article" date="2019" name="Int. J. Syst. Evol. Microbiol.">
        <title>The Global Catalogue of Microorganisms (GCM) 10K type strain sequencing project: providing services to taxonomists for standard genome sequencing and annotation.</title>
        <authorList>
            <consortium name="The Broad Institute Genomics Platform"/>
            <consortium name="The Broad Institute Genome Sequencing Center for Infectious Disease"/>
            <person name="Wu L."/>
            <person name="Ma J."/>
        </authorList>
    </citation>
    <scope>NUCLEOTIDE SEQUENCE [LARGE SCALE GENOMIC DNA]</scope>
    <source>
        <strain evidence="4">JCM 9091</strain>
    </source>
</reference>
<comment type="similarity">
    <text evidence="1">Belongs to the group II decarboxylase family.</text>
</comment>
<dbReference type="SUPFAM" id="SSF53383">
    <property type="entry name" value="PLP-dependent transferases"/>
    <property type="match status" value="1"/>
</dbReference>
<organism evidence="3 4">
    <name type="scientific">Streptomyces glomeratus</name>
    <dbReference type="NCBI Taxonomy" id="284452"/>
    <lineage>
        <taxon>Bacteria</taxon>
        <taxon>Bacillati</taxon>
        <taxon>Actinomycetota</taxon>
        <taxon>Actinomycetes</taxon>
        <taxon>Kitasatosporales</taxon>
        <taxon>Streptomycetaceae</taxon>
        <taxon>Streptomyces</taxon>
    </lineage>
</organism>
<comment type="caution">
    <text evidence="3">The sequence shown here is derived from an EMBL/GenBank/DDBJ whole genome shotgun (WGS) entry which is preliminary data.</text>
</comment>
<protein>
    <submittedName>
        <fullName evidence="3">Uncharacterized protein</fullName>
    </submittedName>
</protein>
<evidence type="ECO:0000313" key="3">
    <source>
        <dbReference type="EMBL" id="GAA3056104.1"/>
    </source>
</evidence>
<evidence type="ECO:0000256" key="2">
    <source>
        <dbReference type="SAM" id="MobiDB-lite"/>
    </source>
</evidence>
<gene>
    <name evidence="3" type="ORF">GCM10010448_44390</name>
</gene>